<dbReference type="EMBL" id="JWZX01003307">
    <property type="protein sequence ID" value="KOO22135.1"/>
    <property type="molecule type" value="Genomic_DNA"/>
</dbReference>
<dbReference type="HAMAP" id="MF_00163">
    <property type="entry name" value="Pep_deformylase"/>
    <property type="match status" value="1"/>
</dbReference>
<gene>
    <name evidence="5" type="ORF">Ctob_005500</name>
</gene>
<dbReference type="OrthoDB" id="276063at2759"/>
<protein>
    <recommendedName>
        <fullName evidence="2 3">Peptide deformylase</fullName>
        <ecNumber evidence="2 3">3.5.1.88</ecNumber>
    </recommendedName>
</protein>
<keyword evidence="4" id="KW-0732">Signal</keyword>
<name>A0A0M0J6Q3_9EUKA</name>
<dbReference type="GO" id="GO:0006412">
    <property type="term" value="P:translation"/>
    <property type="evidence" value="ECO:0007669"/>
    <property type="project" value="UniProtKB-KW"/>
</dbReference>
<evidence type="ECO:0000256" key="3">
    <source>
        <dbReference type="RuleBase" id="RU362111"/>
    </source>
</evidence>
<organism evidence="5 6">
    <name type="scientific">Chrysochromulina tobinii</name>
    <dbReference type="NCBI Taxonomy" id="1460289"/>
    <lineage>
        <taxon>Eukaryota</taxon>
        <taxon>Haptista</taxon>
        <taxon>Haptophyta</taxon>
        <taxon>Prymnesiophyceae</taxon>
        <taxon>Prymnesiales</taxon>
        <taxon>Chrysochromulinaceae</taxon>
        <taxon>Chrysochromulina</taxon>
    </lineage>
</organism>
<dbReference type="InterPro" id="IPR023635">
    <property type="entry name" value="Peptide_deformylase"/>
</dbReference>
<feature type="chain" id="PRO_5005601565" description="Peptide deformylase" evidence="4">
    <location>
        <begin position="22"/>
        <end position="225"/>
    </location>
</feature>
<comment type="similarity">
    <text evidence="1 3">Belongs to the polypeptide deformylase family.</text>
</comment>
<comment type="function">
    <text evidence="3">Removes the formyl group from the N-terminal Met of newly synthesized proteins.</text>
</comment>
<evidence type="ECO:0000256" key="1">
    <source>
        <dbReference type="ARBA" id="ARBA00010759"/>
    </source>
</evidence>
<dbReference type="AlphaFoldDB" id="A0A0M0J6Q3"/>
<dbReference type="PANTHER" id="PTHR10458:SF22">
    <property type="entry name" value="PEPTIDE DEFORMYLASE"/>
    <property type="match status" value="1"/>
</dbReference>
<evidence type="ECO:0000256" key="2">
    <source>
        <dbReference type="ARBA" id="ARBA00012175"/>
    </source>
</evidence>
<reference evidence="6" key="1">
    <citation type="journal article" date="2015" name="PLoS Genet.">
        <title>Genome Sequence and Transcriptome Analyses of Chrysochromulina tobin: Metabolic Tools for Enhanced Algal Fitness in the Prominent Order Prymnesiales (Haptophyceae).</title>
        <authorList>
            <person name="Hovde B.T."/>
            <person name="Deodato C.R."/>
            <person name="Hunsperger H.M."/>
            <person name="Ryken S.A."/>
            <person name="Yost W."/>
            <person name="Jha R.K."/>
            <person name="Patterson J."/>
            <person name="Monnat R.J. Jr."/>
            <person name="Barlow S.B."/>
            <person name="Starkenburg S.R."/>
            <person name="Cattolico R.A."/>
        </authorList>
    </citation>
    <scope>NUCLEOTIDE SEQUENCE</scope>
    <source>
        <strain evidence="6">CCMP291</strain>
    </source>
</reference>
<dbReference type="InterPro" id="IPR036821">
    <property type="entry name" value="Peptide_deformylase_sf"/>
</dbReference>
<keyword evidence="6" id="KW-1185">Reference proteome</keyword>
<proteinExistence type="inferred from homology"/>
<evidence type="ECO:0000313" key="5">
    <source>
        <dbReference type="EMBL" id="KOO22135.1"/>
    </source>
</evidence>
<comment type="catalytic activity">
    <reaction evidence="3">
        <text>N-terminal N-formyl-L-methionyl-[peptide] + H2O = N-terminal L-methionyl-[peptide] + formate</text>
        <dbReference type="Rhea" id="RHEA:24420"/>
        <dbReference type="Rhea" id="RHEA-COMP:10639"/>
        <dbReference type="Rhea" id="RHEA-COMP:10640"/>
        <dbReference type="ChEBI" id="CHEBI:15377"/>
        <dbReference type="ChEBI" id="CHEBI:15740"/>
        <dbReference type="ChEBI" id="CHEBI:49298"/>
        <dbReference type="ChEBI" id="CHEBI:64731"/>
        <dbReference type="EC" id="3.5.1.88"/>
    </reaction>
</comment>
<dbReference type="Gene3D" id="3.90.45.10">
    <property type="entry name" value="Peptide deformylase"/>
    <property type="match status" value="1"/>
</dbReference>
<dbReference type="CDD" id="cd00487">
    <property type="entry name" value="Pep_deformylase"/>
    <property type="match status" value="1"/>
</dbReference>
<dbReference type="EC" id="3.5.1.88" evidence="2 3"/>
<accession>A0A0M0J6Q3</accession>
<dbReference type="GO" id="GO:0042586">
    <property type="term" value="F:peptide deformylase activity"/>
    <property type="evidence" value="ECO:0007669"/>
    <property type="project" value="UniProtKB-EC"/>
</dbReference>
<sequence>MFFLLCTTACAFSATSSPSTSAPRQERAHRLRLSADEINPGAVAGTNLRILEYPHPLLRAPNADVTEFDDELKQLTKEMFDIMYASRGVGLAAPQLGINKRLMVFNPEGDPKKWLSELVLCNPEIEEYSTSTALEEEGCLSFPGFTADVMRSQNIQVKWQGLNGKVKRKKLRGWEARIFQHEYDHLDGTLYVDRLGEGERSRVKCHLDDLIRSYEKESLAGPAAL</sequence>
<feature type="signal peptide" evidence="4">
    <location>
        <begin position="1"/>
        <end position="21"/>
    </location>
</feature>
<dbReference type="Pfam" id="PF01327">
    <property type="entry name" value="Pep_deformylase"/>
    <property type="match status" value="1"/>
</dbReference>
<dbReference type="PIRSF" id="PIRSF004749">
    <property type="entry name" value="Pep_def"/>
    <property type="match status" value="1"/>
</dbReference>
<comment type="caution">
    <text evidence="5">The sequence shown here is derived from an EMBL/GenBank/DDBJ whole genome shotgun (WGS) entry which is preliminary data.</text>
</comment>
<dbReference type="SUPFAM" id="SSF56420">
    <property type="entry name" value="Peptide deformylase"/>
    <property type="match status" value="1"/>
</dbReference>
<keyword evidence="3" id="KW-0378">Hydrolase</keyword>
<evidence type="ECO:0000256" key="4">
    <source>
        <dbReference type="SAM" id="SignalP"/>
    </source>
</evidence>
<keyword evidence="3" id="KW-0479">Metal-binding</keyword>
<dbReference type="NCBIfam" id="NF001159">
    <property type="entry name" value="PRK00150.1-3"/>
    <property type="match status" value="1"/>
</dbReference>
<dbReference type="GO" id="GO:0046872">
    <property type="term" value="F:metal ion binding"/>
    <property type="evidence" value="ECO:0007669"/>
    <property type="project" value="UniProtKB-KW"/>
</dbReference>
<dbReference type="Proteomes" id="UP000037460">
    <property type="component" value="Unassembled WGS sequence"/>
</dbReference>
<dbReference type="PANTHER" id="PTHR10458">
    <property type="entry name" value="PEPTIDE DEFORMYLASE"/>
    <property type="match status" value="1"/>
</dbReference>
<dbReference type="NCBIfam" id="TIGR00079">
    <property type="entry name" value="pept_deformyl"/>
    <property type="match status" value="1"/>
</dbReference>
<dbReference type="PRINTS" id="PR01576">
    <property type="entry name" value="PDEFORMYLASE"/>
</dbReference>
<keyword evidence="3" id="KW-0648">Protein biosynthesis</keyword>
<evidence type="ECO:0000313" key="6">
    <source>
        <dbReference type="Proteomes" id="UP000037460"/>
    </source>
</evidence>